<dbReference type="Proteomes" id="UP000017559">
    <property type="component" value="Unassembled WGS sequence"/>
</dbReference>
<dbReference type="PANTHER" id="PTHR24078:SF553">
    <property type="entry name" value="DNAJ HOMOLOG SUBFAMILY B MEMBER 5"/>
    <property type="match status" value="1"/>
</dbReference>
<dbReference type="FunFam" id="2.60.260.20:FF:000013">
    <property type="entry name" value="DnaJ subfamily B member 11"/>
    <property type="match status" value="1"/>
</dbReference>
<dbReference type="CDD" id="cd06257">
    <property type="entry name" value="DnaJ"/>
    <property type="match status" value="1"/>
</dbReference>
<dbReference type="GO" id="GO:0006457">
    <property type="term" value="P:protein folding"/>
    <property type="evidence" value="ECO:0007669"/>
    <property type="project" value="InterPro"/>
</dbReference>
<dbReference type="FunFam" id="2.60.260.20:FF:000015">
    <property type="entry name" value="Heat shock protein 40"/>
    <property type="match status" value="1"/>
</dbReference>
<dbReference type="GO" id="GO:0006413">
    <property type="term" value="P:translational initiation"/>
    <property type="evidence" value="ECO:0007669"/>
    <property type="project" value="TreeGrafter"/>
</dbReference>
<dbReference type="STRING" id="1381753.V2XJR7"/>
<feature type="domain" description="J" evidence="3">
    <location>
        <begin position="4"/>
        <end position="69"/>
    </location>
</feature>
<organism evidence="4 5">
    <name type="scientific">Moniliophthora roreri (strain MCA 2997)</name>
    <name type="common">Cocoa frosty pod rot fungus</name>
    <name type="synonym">Crinipellis roreri</name>
    <dbReference type="NCBI Taxonomy" id="1381753"/>
    <lineage>
        <taxon>Eukaryota</taxon>
        <taxon>Fungi</taxon>
        <taxon>Dikarya</taxon>
        <taxon>Basidiomycota</taxon>
        <taxon>Agaricomycotina</taxon>
        <taxon>Agaricomycetes</taxon>
        <taxon>Agaricomycetidae</taxon>
        <taxon>Agaricales</taxon>
        <taxon>Marasmiineae</taxon>
        <taxon>Marasmiaceae</taxon>
        <taxon>Moniliophthora</taxon>
    </lineage>
</organism>
<evidence type="ECO:0000256" key="2">
    <source>
        <dbReference type="SAM" id="MobiDB-lite"/>
    </source>
</evidence>
<dbReference type="PROSITE" id="PS00636">
    <property type="entry name" value="DNAJ_1"/>
    <property type="match status" value="1"/>
</dbReference>
<evidence type="ECO:0000259" key="3">
    <source>
        <dbReference type="PROSITE" id="PS50076"/>
    </source>
</evidence>
<dbReference type="InterPro" id="IPR008971">
    <property type="entry name" value="HSP40/DnaJ_pept-bd"/>
</dbReference>
<dbReference type="EMBL" id="AWSO01000160">
    <property type="protein sequence ID" value="ESK93977.1"/>
    <property type="molecule type" value="Genomic_DNA"/>
</dbReference>
<dbReference type="CDD" id="cd10747">
    <property type="entry name" value="DnaJ_C"/>
    <property type="match status" value="1"/>
</dbReference>
<dbReference type="InterPro" id="IPR002939">
    <property type="entry name" value="DnaJ_C"/>
</dbReference>
<dbReference type="Gene3D" id="2.60.260.20">
    <property type="entry name" value="Urease metallochaperone UreE, N-terminal domain"/>
    <property type="match status" value="2"/>
</dbReference>
<dbReference type="OrthoDB" id="10250354at2759"/>
<dbReference type="InterPro" id="IPR051339">
    <property type="entry name" value="DnaJ_subfamily_B"/>
</dbReference>
<dbReference type="GO" id="GO:0005829">
    <property type="term" value="C:cytosol"/>
    <property type="evidence" value="ECO:0007669"/>
    <property type="project" value="TreeGrafter"/>
</dbReference>
<dbReference type="InterPro" id="IPR018253">
    <property type="entry name" value="DnaJ_domain_CS"/>
</dbReference>
<dbReference type="SUPFAM" id="SSF46565">
    <property type="entry name" value="Chaperone J-domain"/>
    <property type="match status" value="1"/>
</dbReference>
<proteinExistence type="predicted"/>
<feature type="region of interest" description="Disordered" evidence="2">
    <location>
        <begin position="185"/>
        <end position="215"/>
    </location>
</feature>
<sequence>MGTDYYKLLGVDKNADENEIKKAYKKMALKWHPDRNGGSEAASKKFKEISEAFEVLSDKNKRAIYDQFGEEGLKGGGPSPGAGAGAGAGGAGPGFSGFGFPGGGTSYTFTSGPGGGFSGFSGSGGGFNPTDPNKIFEQIFGGGFGGFSMGGMGGMGGSRRRGASMFQDFDDEDDAMDGSTFSFGGGGGGMPGGMPKSRPTPHSRPSSSKPAEITRPLKVSLEDLYSGTVKHLKVGRRLANGTTEDKVLDIQIHPGWKSGTKIRFARAGNEQANGEAQDLVFIVEEKSHPTFTREGNDLISRVPIPLLEALTHDGGKKVVELLDGRKLQVQIPSGVVKPGQETTIPGEGMPIRKDGSVKKKGDLVVKWDVQFPDRLTASQKEGLKKVLA</sequence>
<dbReference type="SUPFAM" id="SSF49493">
    <property type="entry name" value="HSP40/DnaJ peptide-binding domain"/>
    <property type="match status" value="2"/>
</dbReference>
<reference evidence="4 5" key="1">
    <citation type="journal article" date="2014" name="BMC Genomics">
        <title>Genome and secretome analysis of the hemibiotrophic fungal pathogen, Moniliophthora roreri, which causes frosty pod rot disease of cacao: mechanisms of the biotrophic and necrotrophic phases.</title>
        <authorList>
            <person name="Meinhardt L.W."/>
            <person name="Costa G.G.L."/>
            <person name="Thomazella D.P.T."/>
            <person name="Teixeira P.J.P.L."/>
            <person name="Carazzolle M.F."/>
            <person name="Schuster S.C."/>
            <person name="Carlson J.E."/>
            <person name="Guiltinan M.J."/>
            <person name="Mieczkowski P."/>
            <person name="Farmer A."/>
            <person name="Ramaraj T."/>
            <person name="Crozier J."/>
            <person name="Davis R.E."/>
            <person name="Shao J."/>
            <person name="Melnick R.L."/>
            <person name="Pereira G.A.G."/>
            <person name="Bailey B.A."/>
        </authorList>
    </citation>
    <scope>NUCLEOTIDE SEQUENCE [LARGE SCALE GENOMIC DNA]</scope>
    <source>
        <strain evidence="4 5">MCA 2997</strain>
    </source>
</reference>
<dbReference type="Pfam" id="PF01556">
    <property type="entry name" value="DnaJ_C"/>
    <property type="match status" value="1"/>
</dbReference>
<accession>V2XJR7</accession>
<dbReference type="AlphaFoldDB" id="V2XJR7"/>
<keyword evidence="5" id="KW-1185">Reference proteome</keyword>
<dbReference type="KEGG" id="mrr:Moror_12934"/>
<dbReference type="InterPro" id="IPR001623">
    <property type="entry name" value="DnaJ_domain"/>
</dbReference>
<gene>
    <name evidence="4" type="ORF">Moror_12934</name>
</gene>
<dbReference type="Gene3D" id="1.10.287.110">
    <property type="entry name" value="DnaJ domain"/>
    <property type="match status" value="1"/>
</dbReference>
<dbReference type="GO" id="GO:0051082">
    <property type="term" value="F:unfolded protein binding"/>
    <property type="evidence" value="ECO:0007669"/>
    <property type="project" value="InterPro"/>
</dbReference>
<dbReference type="Pfam" id="PF00226">
    <property type="entry name" value="DnaJ"/>
    <property type="match status" value="1"/>
</dbReference>
<evidence type="ECO:0000256" key="1">
    <source>
        <dbReference type="ARBA" id="ARBA00023186"/>
    </source>
</evidence>
<protein>
    <recommendedName>
        <fullName evidence="3">J domain-containing protein</fullName>
    </recommendedName>
</protein>
<dbReference type="PRINTS" id="PR00625">
    <property type="entry name" value="JDOMAIN"/>
</dbReference>
<keyword evidence="1" id="KW-0143">Chaperone</keyword>
<evidence type="ECO:0000313" key="4">
    <source>
        <dbReference type="EMBL" id="ESK93977.1"/>
    </source>
</evidence>
<dbReference type="InterPro" id="IPR036869">
    <property type="entry name" value="J_dom_sf"/>
</dbReference>
<dbReference type="HOGENOM" id="CLU_017633_0_0_1"/>
<dbReference type="GO" id="GO:0051087">
    <property type="term" value="F:protein-folding chaperone binding"/>
    <property type="evidence" value="ECO:0007669"/>
    <property type="project" value="TreeGrafter"/>
</dbReference>
<name>V2XJR7_MONRO</name>
<dbReference type="PANTHER" id="PTHR24078">
    <property type="entry name" value="DNAJ HOMOLOG SUBFAMILY C MEMBER"/>
    <property type="match status" value="1"/>
</dbReference>
<dbReference type="PROSITE" id="PS50076">
    <property type="entry name" value="DNAJ_2"/>
    <property type="match status" value="1"/>
</dbReference>
<evidence type="ECO:0000313" key="5">
    <source>
        <dbReference type="Proteomes" id="UP000017559"/>
    </source>
</evidence>
<comment type="caution">
    <text evidence="4">The sequence shown here is derived from an EMBL/GenBank/DDBJ whole genome shotgun (WGS) entry which is preliminary data.</text>
</comment>
<dbReference type="SMART" id="SM00271">
    <property type="entry name" value="DnaJ"/>
    <property type="match status" value="1"/>
</dbReference>